<sequence length="103" mass="12070">MSYLKLLKPQTMDKVRCDFSAGLKVMLFRQQLNVTNFEVTTKTVKYQCEVKHDRNCCTSMQRSQSGITHEQIMSLLCSCNLTDKKFGVLQPRLSKRAKRHRRK</sequence>
<dbReference type="RefSeq" id="XP_022660740.1">
    <property type="nucleotide sequence ID" value="XM_022805005.1"/>
</dbReference>
<dbReference type="KEGG" id="vde:111250174"/>
<dbReference type="AlphaFoldDB" id="A0A7M7KBG4"/>
<dbReference type="InParanoid" id="A0A7M7KBG4"/>
<name>A0A7M7KBG4_VARDE</name>
<keyword evidence="2" id="KW-1185">Reference proteome</keyword>
<protein>
    <submittedName>
        <fullName evidence="1">Uncharacterized protein</fullName>
    </submittedName>
</protein>
<evidence type="ECO:0000313" key="2">
    <source>
        <dbReference type="Proteomes" id="UP000594260"/>
    </source>
</evidence>
<proteinExistence type="predicted"/>
<evidence type="ECO:0000313" key="1">
    <source>
        <dbReference type="EnsemblMetazoa" id="XP_022660740"/>
    </source>
</evidence>
<reference evidence="1" key="1">
    <citation type="submission" date="2021-01" db="UniProtKB">
        <authorList>
            <consortium name="EnsemblMetazoa"/>
        </authorList>
    </citation>
    <scope>IDENTIFICATION</scope>
</reference>
<organism evidence="1 2">
    <name type="scientific">Varroa destructor</name>
    <name type="common">Honeybee mite</name>
    <dbReference type="NCBI Taxonomy" id="109461"/>
    <lineage>
        <taxon>Eukaryota</taxon>
        <taxon>Metazoa</taxon>
        <taxon>Ecdysozoa</taxon>
        <taxon>Arthropoda</taxon>
        <taxon>Chelicerata</taxon>
        <taxon>Arachnida</taxon>
        <taxon>Acari</taxon>
        <taxon>Parasitiformes</taxon>
        <taxon>Mesostigmata</taxon>
        <taxon>Gamasina</taxon>
        <taxon>Dermanyssoidea</taxon>
        <taxon>Varroidae</taxon>
        <taxon>Varroa</taxon>
    </lineage>
</organism>
<dbReference type="EnsemblMetazoa" id="XM_022805005">
    <property type="protein sequence ID" value="XP_022660740"/>
    <property type="gene ID" value="LOC111250174"/>
</dbReference>
<accession>A0A7M7KBG4</accession>
<dbReference type="Proteomes" id="UP000594260">
    <property type="component" value="Unplaced"/>
</dbReference>
<dbReference type="GeneID" id="111250174"/>